<keyword evidence="1" id="KW-1133">Transmembrane helix</keyword>
<dbReference type="KEGG" id="csty:KN1_08550"/>
<evidence type="ECO:0000256" key="1">
    <source>
        <dbReference type="SAM" id="Phobius"/>
    </source>
</evidence>
<reference evidence="2 3" key="1">
    <citation type="submission" date="2021-04" db="EMBL/GenBank/DDBJ databases">
        <title>Complete genome sequence of Stygiolobus sp. KN-1.</title>
        <authorList>
            <person name="Nakamura K."/>
            <person name="Sakai H."/>
            <person name="Kurosawa N."/>
        </authorList>
    </citation>
    <scope>NUCLEOTIDE SEQUENCE [LARGE SCALE GENOMIC DNA]</scope>
    <source>
        <strain evidence="2 3">KN-1</strain>
    </source>
</reference>
<feature type="transmembrane region" description="Helical" evidence="1">
    <location>
        <begin position="42"/>
        <end position="64"/>
    </location>
</feature>
<gene>
    <name evidence="2" type="ORF">KN1_08550</name>
</gene>
<dbReference type="RefSeq" id="WP_221289574.1">
    <property type="nucleotide sequence ID" value="NZ_AP024597.1"/>
</dbReference>
<evidence type="ECO:0000313" key="2">
    <source>
        <dbReference type="EMBL" id="BCU69558.1"/>
    </source>
</evidence>
<dbReference type="EMBL" id="AP024597">
    <property type="protein sequence ID" value="BCU69558.1"/>
    <property type="molecule type" value="Genomic_DNA"/>
</dbReference>
<name>A0A8D5U5B1_9CREN</name>
<evidence type="ECO:0000313" key="3">
    <source>
        <dbReference type="Proteomes" id="UP000825123"/>
    </source>
</evidence>
<keyword evidence="1" id="KW-0472">Membrane</keyword>
<keyword evidence="3" id="KW-1185">Reference proteome</keyword>
<sequence>MIIDPITLLRIMFATMGTVLIFFGGVHLAFHKLNLPGFEGKWAVNLSITLISVSLALYVMTFLVL</sequence>
<dbReference type="AlphaFoldDB" id="A0A8D5U5B1"/>
<organism evidence="2 3">
    <name type="scientific">Stygiolobus caldivivus</name>
    <dbReference type="NCBI Taxonomy" id="2824673"/>
    <lineage>
        <taxon>Archaea</taxon>
        <taxon>Thermoproteota</taxon>
        <taxon>Thermoprotei</taxon>
        <taxon>Sulfolobales</taxon>
        <taxon>Sulfolobaceae</taxon>
        <taxon>Stygiolobus</taxon>
    </lineage>
</organism>
<keyword evidence="1" id="KW-0812">Transmembrane</keyword>
<dbReference type="GeneID" id="66162609"/>
<protein>
    <submittedName>
        <fullName evidence="2">Uncharacterized protein</fullName>
    </submittedName>
</protein>
<accession>A0A8D5U5B1</accession>
<dbReference type="Proteomes" id="UP000825123">
    <property type="component" value="Chromosome"/>
</dbReference>
<proteinExistence type="predicted"/>
<feature type="transmembrane region" description="Helical" evidence="1">
    <location>
        <begin position="7"/>
        <end position="30"/>
    </location>
</feature>